<comment type="caution">
    <text evidence="2">The sequence shown here is derived from an EMBL/GenBank/DDBJ whole genome shotgun (WGS) entry which is preliminary data.</text>
</comment>
<organism evidence="2 3">
    <name type="scientific">Candidatus Wildermuthbacteria bacterium RIFCSPHIGHO2_02_FULL_47_17</name>
    <dbReference type="NCBI Taxonomy" id="1802452"/>
    <lineage>
        <taxon>Bacteria</taxon>
        <taxon>Candidatus Wildermuthiibacteriota</taxon>
    </lineage>
</organism>
<evidence type="ECO:0000313" key="2">
    <source>
        <dbReference type="EMBL" id="OHA67521.1"/>
    </source>
</evidence>
<keyword evidence="1" id="KW-0472">Membrane</keyword>
<gene>
    <name evidence="2" type="ORF">A3D59_03840</name>
</gene>
<dbReference type="EMBL" id="MHTX01000038">
    <property type="protein sequence ID" value="OHA67521.1"/>
    <property type="molecule type" value="Genomic_DNA"/>
</dbReference>
<evidence type="ECO:0000313" key="3">
    <source>
        <dbReference type="Proteomes" id="UP000179258"/>
    </source>
</evidence>
<keyword evidence="1" id="KW-1133">Transmembrane helix</keyword>
<reference evidence="2 3" key="1">
    <citation type="journal article" date="2016" name="Nat. Commun.">
        <title>Thousands of microbial genomes shed light on interconnected biogeochemical processes in an aquifer system.</title>
        <authorList>
            <person name="Anantharaman K."/>
            <person name="Brown C.T."/>
            <person name="Hug L.A."/>
            <person name="Sharon I."/>
            <person name="Castelle C.J."/>
            <person name="Probst A.J."/>
            <person name="Thomas B.C."/>
            <person name="Singh A."/>
            <person name="Wilkins M.J."/>
            <person name="Karaoz U."/>
            <person name="Brodie E.L."/>
            <person name="Williams K.H."/>
            <person name="Hubbard S.S."/>
            <person name="Banfield J.F."/>
        </authorList>
    </citation>
    <scope>NUCLEOTIDE SEQUENCE [LARGE SCALE GENOMIC DNA]</scope>
</reference>
<protein>
    <submittedName>
        <fullName evidence="2">Uncharacterized protein</fullName>
    </submittedName>
</protein>
<name>A0A1G2R604_9BACT</name>
<proteinExistence type="predicted"/>
<accession>A0A1G2R604</accession>
<evidence type="ECO:0000256" key="1">
    <source>
        <dbReference type="SAM" id="Phobius"/>
    </source>
</evidence>
<dbReference type="AlphaFoldDB" id="A0A1G2R604"/>
<dbReference type="Proteomes" id="UP000179258">
    <property type="component" value="Unassembled WGS sequence"/>
</dbReference>
<keyword evidence="1" id="KW-0812">Transmembrane</keyword>
<sequence length="115" mass="12711">MAITFSRQKRKQQYLILVFVVIIFVTLGVVWKGFMSPSAAPQSIPAATEPVRPPEINIDFELLDKLSGEEATQDLEEFPQIPVLPEGTIVGRENPFVQYAAEQIPEPQSGSSPAQ</sequence>
<feature type="transmembrane region" description="Helical" evidence="1">
    <location>
        <begin position="14"/>
        <end position="34"/>
    </location>
</feature>